<evidence type="ECO:0000313" key="10">
    <source>
        <dbReference type="EMBL" id="RXH91656.1"/>
    </source>
</evidence>
<evidence type="ECO:0000256" key="8">
    <source>
        <dbReference type="ARBA" id="ARBA00048679"/>
    </source>
</evidence>
<comment type="catalytic activity">
    <reaction evidence="8">
        <text>L-seryl-[protein] + ATP = O-phospho-L-seryl-[protein] + ADP + H(+)</text>
        <dbReference type="Rhea" id="RHEA:17989"/>
        <dbReference type="Rhea" id="RHEA-COMP:9863"/>
        <dbReference type="Rhea" id="RHEA-COMP:11604"/>
        <dbReference type="ChEBI" id="CHEBI:15378"/>
        <dbReference type="ChEBI" id="CHEBI:29999"/>
        <dbReference type="ChEBI" id="CHEBI:30616"/>
        <dbReference type="ChEBI" id="CHEBI:83421"/>
        <dbReference type="ChEBI" id="CHEBI:456216"/>
        <dbReference type="EC" id="2.7.11.1"/>
    </reaction>
</comment>
<organism evidence="10 11">
    <name type="scientific">Malus domestica</name>
    <name type="common">Apple</name>
    <name type="synonym">Pyrus malus</name>
    <dbReference type="NCBI Taxonomy" id="3750"/>
    <lineage>
        <taxon>Eukaryota</taxon>
        <taxon>Viridiplantae</taxon>
        <taxon>Streptophyta</taxon>
        <taxon>Embryophyta</taxon>
        <taxon>Tracheophyta</taxon>
        <taxon>Spermatophyta</taxon>
        <taxon>Magnoliopsida</taxon>
        <taxon>eudicotyledons</taxon>
        <taxon>Gunneridae</taxon>
        <taxon>Pentapetalae</taxon>
        <taxon>rosids</taxon>
        <taxon>fabids</taxon>
        <taxon>Rosales</taxon>
        <taxon>Rosaceae</taxon>
        <taxon>Amygdaloideae</taxon>
        <taxon>Maleae</taxon>
        <taxon>Malus</taxon>
    </lineage>
</organism>
<evidence type="ECO:0000313" key="11">
    <source>
        <dbReference type="Proteomes" id="UP000290289"/>
    </source>
</evidence>
<keyword evidence="6" id="KW-0067">ATP-binding</keyword>
<evidence type="ECO:0000256" key="6">
    <source>
        <dbReference type="ARBA" id="ARBA00022840"/>
    </source>
</evidence>
<dbReference type="AlphaFoldDB" id="A0A498J933"/>
<dbReference type="STRING" id="3750.A0A498J933"/>
<keyword evidence="2" id="KW-0723">Serine/threonine-protein kinase</keyword>
<dbReference type="GO" id="GO:0005524">
    <property type="term" value="F:ATP binding"/>
    <property type="evidence" value="ECO:0007669"/>
    <property type="project" value="UniProtKB-KW"/>
</dbReference>
<dbReference type="InterPro" id="IPR001245">
    <property type="entry name" value="Ser-Thr/Tyr_kinase_cat_dom"/>
</dbReference>
<dbReference type="EMBL" id="RDQH01000334">
    <property type="protein sequence ID" value="RXH91656.1"/>
    <property type="molecule type" value="Genomic_DNA"/>
</dbReference>
<evidence type="ECO:0000256" key="1">
    <source>
        <dbReference type="ARBA" id="ARBA00012513"/>
    </source>
</evidence>
<dbReference type="InterPro" id="IPR051420">
    <property type="entry name" value="Ser_Thr_Kinases_DiverseReg"/>
</dbReference>
<accession>A0A498J933</accession>
<evidence type="ECO:0000256" key="7">
    <source>
        <dbReference type="ARBA" id="ARBA00047899"/>
    </source>
</evidence>
<dbReference type="SUPFAM" id="SSF56112">
    <property type="entry name" value="Protein kinase-like (PK-like)"/>
    <property type="match status" value="1"/>
</dbReference>
<dbReference type="InterPro" id="IPR011009">
    <property type="entry name" value="Kinase-like_dom_sf"/>
</dbReference>
<keyword evidence="3" id="KW-0808">Transferase</keyword>
<dbReference type="Proteomes" id="UP000290289">
    <property type="component" value="Chromosome 8"/>
</dbReference>
<feature type="domain" description="Serine-threonine/tyrosine-protein kinase catalytic" evidence="9">
    <location>
        <begin position="2"/>
        <end position="100"/>
    </location>
</feature>
<evidence type="ECO:0000256" key="2">
    <source>
        <dbReference type="ARBA" id="ARBA00022527"/>
    </source>
</evidence>
<comment type="caution">
    <text evidence="10">The sequence shown here is derived from an EMBL/GenBank/DDBJ whole genome shotgun (WGS) entry which is preliminary data.</text>
</comment>
<proteinExistence type="predicted"/>
<dbReference type="GO" id="GO:0004674">
    <property type="term" value="F:protein serine/threonine kinase activity"/>
    <property type="evidence" value="ECO:0007669"/>
    <property type="project" value="UniProtKB-KW"/>
</dbReference>
<keyword evidence="5" id="KW-0418">Kinase</keyword>
<dbReference type="Gene3D" id="1.10.510.10">
    <property type="entry name" value="Transferase(Phosphotransferase) domain 1"/>
    <property type="match status" value="1"/>
</dbReference>
<dbReference type="PANTHER" id="PTHR48005">
    <property type="entry name" value="LEUCINE RICH REPEAT KINASE 2"/>
    <property type="match status" value="1"/>
</dbReference>
<comment type="catalytic activity">
    <reaction evidence="7">
        <text>L-threonyl-[protein] + ATP = O-phospho-L-threonyl-[protein] + ADP + H(+)</text>
        <dbReference type="Rhea" id="RHEA:46608"/>
        <dbReference type="Rhea" id="RHEA-COMP:11060"/>
        <dbReference type="Rhea" id="RHEA-COMP:11605"/>
        <dbReference type="ChEBI" id="CHEBI:15378"/>
        <dbReference type="ChEBI" id="CHEBI:30013"/>
        <dbReference type="ChEBI" id="CHEBI:30616"/>
        <dbReference type="ChEBI" id="CHEBI:61977"/>
        <dbReference type="ChEBI" id="CHEBI:456216"/>
        <dbReference type="EC" id="2.7.11.1"/>
    </reaction>
</comment>
<evidence type="ECO:0000256" key="3">
    <source>
        <dbReference type="ARBA" id="ARBA00022679"/>
    </source>
</evidence>
<name>A0A498J933_MALDO</name>
<evidence type="ECO:0000259" key="9">
    <source>
        <dbReference type="Pfam" id="PF07714"/>
    </source>
</evidence>
<dbReference type="EC" id="2.7.11.1" evidence="1"/>
<keyword evidence="11" id="KW-1185">Reference proteome</keyword>
<sequence length="128" mass="14121">MEVNEKCDVYSFGVVAMETIMGRHPGDFFSSFLSMPSSSTSSSVSTLPPHQMSVVDVLDQRILPPTHQEAGEVLSLMKIVFSCLNPSPHSRPTMRQVTQLLSTQKLHLSKPIRMITCGELFSLDPLTA</sequence>
<keyword evidence="4" id="KW-0547">Nucleotide-binding</keyword>
<gene>
    <name evidence="10" type="ORF">DVH24_020679</name>
</gene>
<reference evidence="10 11" key="1">
    <citation type="submission" date="2018-10" db="EMBL/GenBank/DDBJ databases">
        <title>A high-quality apple genome assembly.</title>
        <authorList>
            <person name="Hu J."/>
        </authorList>
    </citation>
    <scope>NUCLEOTIDE SEQUENCE [LARGE SCALE GENOMIC DNA]</scope>
    <source>
        <strain evidence="11">cv. HFTH1</strain>
        <tissue evidence="10">Young leaf</tissue>
    </source>
</reference>
<dbReference type="Pfam" id="PF07714">
    <property type="entry name" value="PK_Tyr_Ser-Thr"/>
    <property type="match status" value="1"/>
</dbReference>
<dbReference type="PANTHER" id="PTHR48005:SF16">
    <property type="entry name" value="MDIS1-INTERACTING RECEPTOR LIKE KINASE 2-LIKE ISOFORM X1"/>
    <property type="match status" value="1"/>
</dbReference>
<protein>
    <recommendedName>
        <fullName evidence="1">non-specific serine/threonine protein kinase</fullName>
        <ecNumber evidence="1">2.7.11.1</ecNumber>
    </recommendedName>
</protein>
<evidence type="ECO:0000256" key="5">
    <source>
        <dbReference type="ARBA" id="ARBA00022777"/>
    </source>
</evidence>
<evidence type="ECO:0000256" key="4">
    <source>
        <dbReference type="ARBA" id="ARBA00022741"/>
    </source>
</evidence>